<dbReference type="EMBL" id="BPVZ01000002">
    <property type="protein sequence ID" value="GKU87701.1"/>
    <property type="molecule type" value="Genomic_DNA"/>
</dbReference>
<reference evidence="1 2" key="1">
    <citation type="journal article" date="2021" name="Commun. Biol.">
        <title>The genome of Shorea leprosula (Dipterocarpaceae) highlights the ecological relevance of drought in aseasonal tropical rainforests.</title>
        <authorList>
            <person name="Ng K.K.S."/>
            <person name="Kobayashi M.J."/>
            <person name="Fawcett J.A."/>
            <person name="Hatakeyama M."/>
            <person name="Paape T."/>
            <person name="Ng C.H."/>
            <person name="Ang C.C."/>
            <person name="Tnah L.H."/>
            <person name="Lee C.T."/>
            <person name="Nishiyama T."/>
            <person name="Sese J."/>
            <person name="O'Brien M.J."/>
            <person name="Copetti D."/>
            <person name="Mohd Noor M.I."/>
            <person name="Ong R.C."/>
            <person name="Putra M."/>
            <person name="Sireger I.Z."/>
            <person name="Indrioko S."/>
            <person name="Kosugi Y."/>
            <person name="Izuno A."/>
            <person name="Isagi Y."/>
            <person name="Lee S.L."/>
            <person name="Shimizu K.K."/>
        </authorList>
    </citation>
    <scope>NUCLEOTIDE SEQUENCE [LARGE SCALE GENOMIC DNA]</scope>
    <source>
        <strain evidence="1">214</strain>
    </source>
</reference>
<dbReference type="InterPro" id="IPR013083">
    <property type="entry name" value="Znf_RING/FYVE/PHD"/>
</dbReference>
<dbReference type="InterPro" id="IPR012866">
    <property type="entry name" value="DUF1644"/>
</dbReference>
<dbReference type="Proteomes" id="UP001054252">
    <property type="component" value="Unassembled WGS sequence"/>
</dbReference>
<dbReference type="AlphaFoldDB" id="A0AAV5HKC1"/>
<name>A0AAV5HKC1_9ROSI</name>
<keyword evidence="2" id="KW-1185">Reference proteome</keyword>
<gene>
    <name evidence="1" type="ORF">SLEP1_g2060</name>
</gene>
<evidence type="ECO:0000313" key="1">
    <source>
        <dbReference type="EMBL" id="GKU87701.1"/>
    </source>
</evidence>
<comment type="caution">
    <text evidence="1">The sequence shown here is derived from an EMBL/GenBank/DDBJ whole genome shotgun (WGS) entry which is preliminary data.</text>
</comment>
<evidence type="ECO:0000313" key="2">
    <source>
        <dbReference type="Proteomes" id="UP001054252"/>
    </source>
</evidence>
<sequence length="302" mass="34383">MHDRIRLNPYPLTSCSKNAAKGGQKKGKCSKGLEKKDWEGATCPVCLEFPHNAVLLLCASYHKGCRPYMCATSRRFSNCLEQYKKAYTKVTSMNNGSVDILGADEGDKKLEVPELLCPLCRGQVKGWTVVEPARKHLNRKRRTCMQEKCSFVGTYKELKKHVKTKHPLAQPRAVDPALEEKWKKLEHERERNDVISTIMSSTPGALLLGDYVIEPGYHGIYEEEYDSDDSDDSLDDGYFHLESFNRRQNRSIRYYDIFDGDDFGMQHVFRAVSPGGRSQHGQLLGAAPLRRLPRVRRRSGGR</sequence>
<dbReference type="Gene3D" id="3.30.40.10">
    <property type="entry name" value="Zinc/RING finger domain, C3HC4 (zinc finger)"/>
    <property type="match status" value="1"/>
</dbReference>
<organism evidence="1 2">
    <name type="scientific">Rubroshorea leprosula</name>
    <dbReference type="NCBI Taxonomy" id="152421"/>
    <lineage>
        <taxon>Eukaryota</taxon>
        <taxon>Viridiplantae</taxon>
        <taxon>Streptophyta</taxon>
        <taxon>Embryophyta</taxon>
        <taxon>Tracheophyta</taxon>
        <taxon>Spermatophyta</taxon>
        <taxon>Magnoliopsida</taxon>
        <taxon>eudicotyledons</taxon>
        <taxon>Gunneridae</taxon>
        <taxon>Pentapetalae</taxon>
        <taxon>rosids</taxon>
        <taxon>malvids</taxon>
        <taxon>Malvales</taxon>
        <taxon>Dipterocarpaceae</taxon>
        <taxon>Rubroshorea</taxon>
    </lineage>
</organism>
<dbReference type="Pfam" id="PF07800">
    <property type="entry name" value="DUF1644"/>
    <property type="match status" value="1"/>
</dbReference>
<dbReference type="PANTHER" id="PTHR31197:SF21">
    <property type="entry name" value="C2H2-TYPE DOMAIN-CONTAINING PROTEIN"/>
    <property type="match status" value="1"/>
</dbReference>
<protein>
    <submittedName>
        <fullName evidence="1">Uncharacterized protein</fullName>
    </submittedName>
</protein>
<accession>A0AAV5HKC1</accession>
<proteinExistence type="predicted"/>
<dbReference type="PANTHER" id="PTHR31197">
    <property type="entry name" value="OS01G0612600 PROTEIN"/>
    <property type="match status" value="1"/>
</dbReference>